<proteinExistence type="inferred from homology"/>
<evidence type="ECO:0000256" key="5">
    <source>
        <dbReference type="ARBA" id="ARBA00023237"/>
    </source>
</evidence>
<evidence type="ECO:0000256" key="1">
    <source>
        <dbReference type="ARBA" id="ARBA00004442"/>
    </source>
</evidence>
<dbReference type="RefSeq" id="WP_207003042.1">
    <property type="nucleotide sequence ID" value="NZ_JAEKJR010000002.1"/>
</dbReference>
<protein>
    <submittedName>
        <fullName evidence="7">MipA/OmpV family protein</fullName>
    </submittedName>
</protein>
<comment type="subcellular location">
    <subcellularLocation>
        <location evidence="1">Cell outer membrane</location>
    </subcellularLocation>
</comment>
<keyword evidence="8" id="KW-1185">Reference proteome</keyword>
<feature type="signal peptide" evidence="6">
    <location>
        <begin position="1"/>
        <end position="22"/>
    </location>
</feature>
<keyword evidence="4" id="KW-0472">Membrane</keyword>
<name>A0ABS3E9Z0_9GAMM</name>
<reference evidence="7 8" key="1">
    <citation type="submission" date="2020-12" db="EMBL/GenBank/DDBJ databases">
        <title>Oil enriched cultivation method for isolating marine PHA-producing bacteria.</title>
        <authorList>
            <person name="Zheng W."/>
            <person name="Yu S."/>
            <person name="Huang Y."/>
        </authorList>
    </citation>
    <scope>NUCLEOTIDE SEQUENCE [LARGE SCALE GENOMIC DNA]</scope>
    <source>
        <strain evidence="7 8">SN0-2</strain>
    </source>
</reference>
<sequence>MKKLIAGLCFIYTLCFVGTASSADLQVRVSNPPSDGTLVFQIYDNPDAFGDFRSPRKEFRMPVNPEGVYRLDSVAPGAIALLVYADQNNNQALDRTFIGIPKEPIALSNGYRPKGPPSFQRASFYLAEGEVSSIDVELYQVLGESGQWGVGLGVIARSSPYVGSDATVAQVIPAITYFGERLQWVGPSLRYGLWGSDTLRVAVNATYRIGAYEEDDSPILVGLGDRDNTLMAGVGLVYDGPNQVDVDFRYQHDVLDRFGGGTAALRVSKGFQNGNISWGPSLGVNWMSSDLANYDFGVPQWAAIVGRPAYDVGSTVTLEGGIGGMLEITEHWRLVIDINAEYLGDDIADSPIVDDDYVLKGFAAITYTF</sequence>
<evidence type="ECO:0000313" key="7">
    <source>
        <dbReference type="EMBL" id="MBN8431879.1"/>
    </source>
</evidence>
<gene>
    <name evidence="7" type="ORF">JF535_13570</name>
</gene>
<comment type="caution">
    <text evidence="7">The sequence shown here is derived from an EMBL/GenBank/DDBJ whole genome shotgun (WGS) entry which is preliminary data.</text>
</comment>
<dbReference type="InterPro" id="IPR018673">
    <property type="entry name" value="DUF2141"/>
</dbReference>
<evidence type="ECO:0000313" key="8">
    <source>
        <dbReference type="Proteomes" id="UP000664293"/>
    </source>
</evidence>
<keyword evidence="5" id="KW-0998">Cell outer membrane</keyword>
<evidence type="ECO:0000256" key="3">
    <source>
        <dbReference type="ARBA" id="ARBA00022729"/>
    </source>
</evidence>
<evidence type="ECO:0000256" key="2">
    <source>
        <dbReference type="ARBA" id="ARBA00005722"/>
    </source>
</evidence>
<dbReference type="Pfam" id="PF09912">
    <property type="entry name" value="DUF2141"/>
    <property type="match status" value="1"/>
</dbReference>
<feature type="chain" id="PRO_5046502883" evidence="6">
    <location>
        <begin position="23"/>
        <end position="369"/>
    </location>
</feature>
<keyword evidence="3 6" id="KW-0732">Signal</keyword>
<dbReference type="PANTHER" id="PTHR38776">
    <property type="entry name" value="MLTA-INTERACTING PROTEIN-RELATED"/>
    <property type="match status" value="1"/>
</dbReference>
<evidence type="ECO:0000256" key="6">
    <source>
        <dbReference type="SAM" id="SignalP"/>
    </source>
</evidence>
<evidence type="ECO:0000256" key="4">
    <source>
        <dbReference type="ARBA" id="ARBA00023136"/>
    </source>
</evidence>
<dbReference type="PANTHER" id="PTHR38776:SF1">
    <property type="entry name" value="MLTA-INTERACTING PROTEIN-RELATED"/>
    <property type="match status" value="1"/>
</dbReference>
<dbReference type="Pfam" id="PF06629">
    <property type="entry name" value="MipA"/>
    <property type="match status" value="1"/>
</dbReference>
<organism evidence="7 8">
    <name type="scientific">Microbulbifer salipaludis</name>
    <dbReference type="NCBI Taxonomy" id="187980"/>
    <lineage>
        <taxon>Bacteria</taxon>
        <taxon>Pseudomonadati</taxon>
        <taxon>Pseudomonadota</taxon>
        <taxon>Gammaproteobacteria</taxon>
        <taxon>Cellvibrionales</taxon>
        <taxon>Microbulbiferaceae</taxon>
        <taxon>Microbulbifer</taxon>
    </lineage>
</organism>
<dbReference type="InterPro" id="IPR010583">
    <property type="entry name" value="MipA"/>
</dbReference>
<dbReference type="Proteomes" id="UP000664293">
    <property type="component" value="Unassembled WGS sequence"/>
</dbReference>
<comment type="similarity">
    <text evidence="2">Belongs to the MipA/OmpV family.</text>
</comment>
<accession>A0ABS3E9Z0</accession>
<dbReference type="EMBL" id="JAEKJR010000002">
    <property type="protein sequence ID" value="MBN8431879.1"/>
    <property type="molecule type" value="Genomic_DNA"/>
</dbReference>